<dbReference type="SUPFAM" id="SSF53067">
    <property type="entry name" value="Actin-like ATPase domain"/>
    <property type="match status" value="2"/>
</dbReference>
<sequence>MIAIVYSGSRNAFWKIISGGKVIGEATTPGFNPLFNDQKDLLQILNKPNVLINNAESIKKIQMFAAGAATIGSKEKLNQVLTTFFKNSKSEIYDDLYGAALAACFNEPGIVGILGSGSNCAYYDGKNLIRNNFGLGYILGDEGSANHLGKKLIKNFLEQKLPENLLEKFKAKYNTERPTILERIYRKPGAQAYLTSYFDFFIENRDHSFIKGIIDNSFDAYFKNYLLPLVKNHPDQPIHFVGTVAGTFPDRLRAVAKKNGLEITSITKEPVYNLINYYSTKN</sequence>
<dbReference type="Proteomes" id="UP001337681">
    <property type="component" value="Unassembled WGS sequence"/>
</dbReference>
<dbReference type="EMBL" id="JAZDQU010000001">
    <property type="protein sequence ID" value="MEE1883873.1"/>
    <property type="molecule type" value="Genomic_DNA"/>
</dbReference>
<dbReference type="Gene3D" id="1.10.720.160">
    <property type="match status" value="1"/>
</dbReference>
<dbReference type="InterPro" id="IPR043129">
    <property type="entry name" value="ATPase_NBD"/>
</dbReference>
<gene>
    <name evidence="1" type="ORF">VRU49_00445</name>
</gene>
<proteinExistence type="predicted"/>
<reference evidence="1 2" key="1">
    <citation type="submission" date="2024-01" db="EMBL/GenBank/DDBJ databases">
        <title>Pedobacter sp. nov., isolated from oil-contaminated soil.</title>
        <authorList>
            <person name="Le N.T.T."/>
        </authorList>
    </citation>
    <scope>NUCLEOTIDE SEQUENCE [LARGE SCALE GENOMIC DNA]</scope>
    <source>
        <strain evidence="1 2">VNH31</strain>
    </source>
</reference>
<organism evidence="1 2">
    <name type="scientific">Pedobacter flavus</name>
    <dbReference type="NCBI Taxonomy" id="3113906"/>
    <lineage>
        <taxon>Bacteria</taxon>
        <taxon>Pseudomonadati</taxon>
        <taxon>Bacteroidota</taxon>
        <taxon>Sphingobacteriia</taxon>
        <taxon>Sphingobacteriales</taxon>
        <taxon>Sphingobacteriaceae</taxon>
        <taxon>Pedobacter</taxon>
    </lineage>
</organism>
<keyword evidence="2" id="KW-1185">Reference proteome</keyword>
<accession>A0ABU7GXT3</accession>
<comment type="caution">
    <text evidence="1">The sequence shown here is derived from an EMBL/GenBank/DDBJ whole genome shotgun (WGS) entry which is preliminary data.</text>
</comment>
<protein>
    <recommendedName>
        <fullName evidence="3">N-acetylglucosamine kinase</fullName>
    </recommendedName>
</protein>
<dbReference type="Gene3D" id="3.30.420.40">
    <property type="match status" value="2"/>
</dbReference>
<dbReference type="RefSeq" id="WP_330144798.1">
    <property type="nucleotide sequence ID" value="NZ_JAZDQU010000001.1"/>
</dbReference>
<name>A0ABU7GXT3_9SPHI</name>
<dbReference type="CDD" id="cd24079">
    <property type="entry name" value="ASKHA_NBD_PG1100-like"/>
    <property type="match status" value="1"/>
</dbReference>
<evidence type="ECO:0000313" key="1">
    <source>
        <dbReference type="EMBL" id="MEE1883873.1"/>
    </source>
</evidence>
<evidence type="ECO:0008006" key="3">
    <source>
        <dbReference type="Google" id="ProtNLM"/>
    </source>
</evidence>
<evidence type="ECO:0000313" key="2">
    <source>
        <dbReference type="Proteomes" id="UP001337681"/>
    </source>
</evidence>